<comment type="caution">
    <text evidence="3">The sequence shown here is derived from an EMBL/GenBank/DDBJ whole genome shotgun (WGS) entry which is preliminary data.</text>
</comment>
<feature type="region of interest" description="Disordered" evidence="1">
    <location>
        <begin position="210"/>
        <end position="240"/>
    </location>
</feature>
<dbReference type="EMBL" id="BEYU01000010">
    <property type="protein sequence ID" value="GBG25000.1"/>
    <property type="molecule type" value="Genomic_DNA"/>
</dbReference>
<dbReference type="Proteomes" id="UP000241890">
    <property type="component" value="Unassembled WGS sequence"/>
</dbReference>
<organism evidence="3 4">
    <name type="scientific">Hondaea fermentalgiana</name>
    <dbReference type="NCBI Taxonomy" id="2315210"/>
    <lineage>
        <taxon>Eukaryota</taxon>
        <taxon>Sar</taxon>
        <taxon>Stramenopiles</taxon>
        <taxon>Bigyra</taxon>
        <taxon>Labyrinthulomycetes</taxon>
        <taxon>Thraustochytrida</taxon>
        <taxon>Thraustochytriidae</taxon>
        <taxon>Hondaea</taxon>
    </lineage>
</organism>
<protein>
    <submittedName>
        <fullName evidence="3">Uncharacterized protein</fullName>
    </submittedName>
</protein>
<gene>
    <name evidence="3" type="ORF">FCC1311_012172</name>
</gene>
<feature type="compositionally biased region" description="Acidic residues" evidence="1">
    <location>
        <begin position="219"/>
        <end position="235"/>
    </location>
</feature>
<evidence type="ECO:0000313" key="3">
    <source>
        <dbReference type="EMBL" id="GBG25000.1"/>
    </source>
</evidence>
<evidence type="ECO:0000313" key="4">
    <source>
        <dbReference type="Proteomes" id="UP000241890"/>
    </source>
</evidence>
<reference evidence="3 4" key="1">
    <citation type="submission" date="2017-12" db="EMBL/GenBank/DDBJ databases">
        <title>Sequencing, de novo assembly and annotation of complete genome of a new Thraustochytrid species, strain FCC1311.</title>
        <authorList>
            <person name="Sedici K."/>
            <person name="Godart F."/>
            <person name="Aiese Cigliano R."/>
            <person name="Sanseverino W."/>
            <person name="Barakat M."/>
            <person name="Ortet P."/>
            <person name="Marechal E."/>
            <person name="Cagnac O."/>
            <person name="Amato A."/>
        </authorList>
    </citation>
    <scope>NUCLEOTIDE SEQUENCE [LARGE SCALE GENOMIC DNA]</scope>
</reference>
<proteinExistence type="predicted"/>
<evidence type="ECO:0000256" key="1">
    <source>
        <dbReference type="SAM" id="MobiDB-lite"/>
    </source>
</evidence>
<accession>A0A2R5G1W0</accession>
<name>A0A2R5G1W0_9STRA</name>
<keyword evidence="4" id="KW-1185">Reference proteome</keyword>
<keyword evidence="2" id="KW-0472">Membrane</keyword>
<feature type="transmembrane region" description="Helical" evidence="2">
    <location>
        <begin position="140"/>
        <end position="160"/>
    </location>
</feature>
<dbReference type="InParanoid" id="A0A2R5G1W0"/>
<evidence type="ECO:0000256" key="2">
    <source>
        <dbReference type="SAM" id="Phobius"/>
    </source>
</evidence>
<keyword evidence="2" id="KW-0812">Transmembrane</keyword>
<sequence>MATARKQQGAIALEAWRGLCVPTATSEPTLDNLREHAKAAGPSSIFDICAHEYKCKYKRKRKCFKARRGPNKTSFNTAVFFRCTQSRQVTPEQLDTVERVAQFLETARVAWASLVAASIFGAGAIGFYSCMAVYPNTTLFEALGNISLTVLLLFTTIFSYRQERAQLRMALLVAGQRHSVSRSFVLETVLKWRQNAKRFPIAANPSSFRHLLTNHSEPDDGDAAGEEIDGDDNNDSQENGYSWESVYNKIMALLGFAEGANDGKTFAGREIHPSARSAPHIPEDAMFDLEAQLETQRRPSSSRGP</sequence>
<dbReference type="AlphaFoldDB" id="A0A2R5G1W0"/>
<feature type="transmembrane region" description="Helical" evidence="2">
    <location>
        <begin position="109"/>
        <end position="134"/>
    </location>
</feature>
<keyword evidence="2" id="KW-1133">Transmembrane helix</keyword>